<sequence length="308" mass="34677">MRRFLPSLSALHAFDASVRYLSFTRASENLGMTQSGVSRQIQNLESFLGLKLFERAGPRLVLTEEGQSYYEEVSRILAKLEEVSMDAVRGYKTQSLLKIGLPPTLMRKWAPGIISIFARSHPQIWFEVFPCSHDLDWSKSDLDLALLRGIGNWAHVRSHLLFPEELVVIGSPDIVPENGLTGDVELLDFPLIQNSNRPSLWLHWLRGAGIHYNKRIFGPRLPTHDVIIECAVAGMGLAIAPRIFVQDELRSGKLKLALDRVQTSGESYFLCTAQARQGSKNVRLFRDGFIAEAKRHRHHLSAASVNQI</sequence>
<dbReference type="GO" id="GO:0043565">
    <property type="term" value="F:sequence-specific DNA binding"/>
    <property type="evidence" value="ECO:0007669"/>
    <property type="project" value="TreeGrafter"/>
</dbReference>
<dbReference type="SUPFAM" id="SSF53850">
    <property type="entry name" value="Periplasmic binding protein-like II"/>
    <property type="match status" value="1"/>
</dbReference>
<dbReference type="PRINTS" id="PR00039">
    <property type="entry name" value="HTHLYSR"/>
</dbReference>
<dbReference type="Gene3D" id="1.10.10.10">
    <property type="entry name" value="Winged helix-like DNA-binding domain superfamily/Winged helix DNA-binding domain"/>
    <property type="match status" value="1"/>
</dbReference>
<evidence type="ECO:0000313" key="7">
    <source>
        <dbReference type="Proteomes" id="UP000551563"/>
    </source>
</evidence>
<evidence type="ECO:0000256" key="1">
    <source>
        <dbReference type="ARBA" id="ARBA00009437"/>
    </source>
</evidence>
<dbReference type="InterPro" id="IPR000847">
    <property type="entry name" value="LysR_HTH_N"/>
</dbReference>
<evidence type="ECO:0000313" key="6">
    <source>
        <dbReference type="EMBL" id="HHV68894.1"/>
    </source>
</evidence>
<dbReference type="InterPro" id="IPR036388">
    <property type="entry name" value="WH-like_DNA-bd_sf"/>
</dbReference>
<feature type="domain" description="HTH lysR-type" evidence="5">
    <location>
        <begin position="6"/>
        <end position="63"/>
    </location>
</feature>
<keyword evidence="2" id="KW-0805">Transcription regulation</keyword>
<keyword evidence="4" id="KW-0804">Transcription</keyword>
<dbReference type="InterPro" id="IPR005119">
    <property type="entry name" value="LysR_subst-bd"/>
</dbReference>
<dbReference type="GO" id="GO:0003700">
    <property type="term" value="F:DNA-binding transcription factor activity"/>
    <property type="evidence" value="ECO:0007669"/>
    <property type="project" value="InterPro"/>
</dbReference>
<name>A0A7V6PDB9_9HYPH</name>
<evidence type="ECO:0000256" key="2">
    <source>
        <dbReference type="ARBA" id="ARBA00023015"/>
    </source>
</evidence>
<dbReference type="Proteomes" id="UP000551563">
    <property type="component" value="Unassembled WGS sequence"/>
</dbReference>
<dbReference type="Pfam" id="PF03466">
    <property type="entry name" value="LysR_substrate"/>
    <property type="match status" value="1"/>
</dbReference>
<dbReference type="InterPro" id="IPR058163">
    <property type="entry name" value="LysR-type_TF_proteobact-type"/>
</dbReference>
<dbReference type="Gene3D" id="3.40.190.10">
    <property type="entry name" value="Periplasmic binding protein-like II"/>
    <property type="match status" value="2"/>
</dbReference>
<accession>A0A7V6PDB9</accession>
<dbReference type="Pfam" id="PF00126">
    <property type="entry name" value="HTH_1"/>
    <property type="match status" value="1"/>
</dbReference>
<evidence type="ECO:0000256" key="4">
    <source>
        <dbReference type="ARBA" id="ARBA00023163"/>
    </source>
</evidence>
<dbReference type="PANTHER" id="PTHR30537">
    <property type="entry name" value="HTH-TYPE TRANSCRIPTIONAL REGULATOR"/>
    <property type="match status" value="1"/>
</dbReference>
<protein>
    <submittedName>
        <fullName evidence="6">LysR family transcriptional regulator</fullName>
    </submittedName>
</protein>
<gene>
    <name evidence="6" type="ORF">GXX48_14770</name>
</gene>
<dbReference type="AlphaFoldDB" id="A0A7V6PDB9"/>
<comment type="similarity">
    <text evidence="1">Belongs to the LysR transcriptional regulatory family.</text>
</comment>
<dbReference type="RefSeq" id="WP_100650722.1">
    <property type="nucleotide sequence ID" value="NZ_CP122439.1"/>
</dbReference>
<keyword evidence="3" id="KW-0238">DNA-binding</keyword>
<comment type="caution">
    <text evidence="6">The sequence shown here is derived from an EMBL/GenBank/DDBJ whole genome shotgun (WGS) entry which is preliminary data.</text>
</comment>
<dbReference type="SUPFAM" id="SSF46785">
    <property type="entry name" value="Winged helix' DNA-binding domain"/>
    <property type="match status" value="1"/>
</dbReference>
<dbReference type="PROSITE" id="PS50931">
    <property type="entry name" value="HTH_LYSR"/>
    <property type="match status" value="1"/>
</dbReference>
<evidence type="ECO:0000259" key="5">
    <source>
        <dbReference type="PROSITE" id="PS50931"/>
    </source>
</evidence>
<organism evidence="6 7">
    <name type="scientific">Brucella intermedia</name>
    <dbReference type="NCBI Taxonomy" id="94625"/>
    <lineage>
        <taxon>Bacteria</taxon>
        <taxon>Pseudomonadati</taxon>
        <taxon>Pseudomonadota</taxon>
        <taxon>Alphaproteobacteria</taxon>
        <taxon>Hyphomicrobiales</taxon>
        <taxon>Brucellaceae</taxon>
        <taxon>Brucella/Ochrobactrum group</taxon>
        <taxon>Brucella</taxon>
    </lineage>
</organism>
<dbReference type="PANTHER" id="PTHR30537:SF26">
    <property type="entry name" value="GLYCINE CLEAVAGE SYSTEM TRANSCRIPTIONAL ACTIVATOR"/>
    <property type="match status" value="1"/>
</dbReference>
<dbReference type="EMBL" id="DUMN01000412">
    <property type="protein sequence ID" value="HHV68894.1"/>
    <property type="molecule type" value="Genomic_DNA"/>
</dbReference>
<dbReference type="InterPro" id="IPR036390">
    <property type="entry name" value="WH_DNA-bd_sf"/>
</dbReference>
<dbReference type="FunFam" id="1.10.10.10:FF:000001">
    <property type="entry name" value="LysR family transcriptional regulator"/>
    <property type="match status" value="1"/>
</dbReference>
<evidence type="ECO:0000256" key="3">
    <source>
        <dbReference type="ARBA" id="ARBA00023125"/>
    </source>
</evidence>
<reference evidence="6 7" key="1">
    <citation type="journal article" date="2020" name="Biotechnol. Biofuels">
        <title>New insights from the biogas microbiome by comprehensive genome-resolved metagenomics of nearly 1600 species originating from multiple anaerobic digesters.</title>
        <authorList>
            <person name="Campanaro S."/>
            <person name="Treu L."/>
            <person name="Rodriguez-R L.M."/>
            <person name="Kovalovszki A."/>
            <person name="Ziels R.M."/>
            <person name="Maus I."/>
            <person name="Zhu X."/>
            <person name="Kougias P.G."/>
            <person name="Basile A."/>
            <person name="Luo G."/>
            <person name="Schluter A."/>
            <person name="Konstantinidis K.T."/>
            <person name="Angelidaki I."/>
        </authorList>
    </citation>
    <scope>NUCLEOTIDE SEQUENCE [LARGE SCALE GENOMIC DNA]</scope>
    <source>
        <strain evidence="6">AS04akNAM_66</strain>
    </source>
</reference>
<proteinExistence type="inferred from homology"/>
<dbReference type="GO" id="GO:0006351">
    <property type="term" value="P:DNA-templated transcription"/>
    <property type="evidence" value="ECO:0007669"/>
    <property type="project" value="TreeGrafter"/>
</dbReference>